<feature type="transmembrane region" description="Helical" evidence="6">
    <location>
        <begin position="319"/>
        <end position="338"/>
    </location>
</feature>
<dbReference type="PANTHER" id="PTHR23513:SF11">
    <property type="entry name" value="STAPHYLOFERRIN A TRANSPORTER"/>
    <property type="match status" value="1"/>
</dbReference>
<organism evidence="7 8">
    <name type="scientific">Ideonella oryzae</name>
    <dbReference type="NCBI Taxonomy" id="2937441"/>
    <lineage>
        <taxon>Bacteria</taxon>
        <taxon>Pseudomonadati</taxon>
        <taxon>Pseudomonadota</taxon>
        <taxon>Betaproteobacteria</taxon>
        <taxon>Burkholderiales</taxon>
        <taxon>Sphaerotilaceae</taxon>
        <taxon>Ideonella</taxon>
    </lineage>
</organism>
<evidence type="ECO:0000313" key="7">
    <source>
        <dbReference type="EMBL" id="MCO5975985.1"/>
    </source>
</evidence>
<dbReference type="EMBL" id="JAMXMC010000002">
    <property type="protein sequence ID" value="MCO5975985.1"/>
    <property type="molecule type" value="Genomic_DNA"/>
</dbReference>
<feature type="transmembrane region" description="Helical" evidence="6">
    <location>
        <begin position="231"/>
        <end position="251"/>
    </location>
</feature>
<feature type="transmembrane region" description="Helical" evidence="6">
    <location>
        <begin position="263"/>
        <end position="288"/>
    </location>
</feature>
<feature type="transmembrane region" description="Helical" evidence="6">
    <location>
        <begin position="12"/>
        <end position="32"/>
    </location>
</feature>
<gene>
    <name evidence="7" type="ORF">M0L44_04490</name>
</gene>
<keyword evidence="3 6" id="KW-0812">Transmembrane</keyword>
<keyword evidence="2" id="KW-1003">Cell membrane</keyword>
<dbReference type="InterPro" id="IPR011701">
    <property type="entry name" value="MFS"/>
</dbReference>
<accession>A0ABT1BIF1</accession>
<dbReference type="RefSeq" id="WP_252768460.1">
    <property type="nucleotide sequence ID" value="NZ_JAMXMC010000002.1"/>
</dbReference>
<dbReference type="Gene3D" id="1.20.1250.20">
    <property type="entry name" value="MFS general substrate transporter like domains"/>
    <property type="match status" value="1"/>
</dbReference>
<dbReference type="Proteomes" id="UP001204851">
    <property type="component" value="Unassembled WGS sequence"/>
</dbReference>
<reference evidence="7 8" key="1">
    <citation type="submission" date="2022-06" db="EMBL/GenBank/DDBJ databases">
        <title>Ideonella sp. NS12-5 Genome sequencing and assembly.</title>
        <authorList>
            <person name="Jung Y."/>
        </authorList>
    </citation>
    <scope>NUCLEOTIDE SEQUENCE [LARGE SCALE GENOMIC DNA]</scope>
    <source>
        <strain evidence="7 8">NS12-5</strain>
    </source>
</reference>
<feature type="transmembrane region" description="Helical" evidence="6">
    <location>
        <begin position="52"/>
        <end position="70"/>
    </location>
</feature>
<feature type="transmembrane region" description="Helical" evidence="6">
    <location>
        <begin position="167"/>
        <end position="191"/>
    </location>
</feature>
<feature type="transmembrane region" description="Helical" evidence="6">
    <location>
        <begin position="359"/>
        <end position="378"/>
    </location>
</feature>
<keyword evidence="8" id="KW-1185">Reference proteome</keyword>
<evidence type="ECO:0000256" key="6">
    <source>
        <dbReference type="SAM" id="Phobius"/>
    </source>
</evidence>
<keyword evidence="4 6" id="KW-1133">Transmembrane helix</keyword>
<comment type="caution">
    <text evidence="7">The sequence shown here is derived from an EMBL/GenBank/DDBJ whole genome shotgun (WGS) entry which is preliminary data.</text>
</comment>
<feature type="transmembrane region" description="Helical" evidence="6">
    <location>
        <begin position="82"/>
        <end position="102"/>
    </location>
</feature>
<evidence type="ECO:0000256" key="2">
    <source>
        <dbReference type="ARBA" id="ARBA00022475"/>
    </source>
</evidence>
<feature type="transmembrane region" description="Helical" evidence="6">
    <location>
        <begin position="295"/>
        <end position="313"/>
    </location>
</feature>
<name>A0ABT1BIF1_9BURK</name>
<evidence type="ECO:0000256" key="5">
    <source>
        <dbReference type="ARBA" id="ARBA00023136"/>
    </source>
</evidence>
<evidence type="ECO:0000313" key="8">
    <source>
        <dbReference type="Proteomes" id="UP001204851"/>
    </source>
</evidence>
<protein>
    <submittedName>
        <fullName evidence="7">MFS transporter</fullName>
    </submittedName>
</protein>
<evidence type="ECO:0000256" key="4">
    <source>
        <dbReference type="ARBA" id="ARBA00022989"/>
    </source>
</evidence>
<dbReference type="SUPFAM" id="SSF103473">
    <property type="entry name" value="MFS general substrate transporter"/>
    <property type="match status" value="1"/>
</dbReference>
<keyword evidence="5 6" id="KW-0472">Membrane</keyword>
<feature type="transmembrane region" description="Helical" evidence="6">
    <location>
        <begin position="109"/>
        <end position="130"/>
    </location>
</feature>
<dbReference type="InterPro" id="IPR036259">
    <property type="entry name" value="MFS_trans_sf"/>
</dbReference>
<dbReference type="PANTHER" id="PTHR23513">
    <property type="entry name" value="INTEGRAL MEMBRANE EFFLUX PROTEIN-RELATED"/>
    <property type="match status" value="1"/>
</dbReference>
<proteinExistence type="predicted"/>
<feature type="transmembrane region" description="Helical" evidence="6">
    <location>
        <begin position="384"/>
        <end position="403"/>
    </location>
</feature>
<comment type="subcellular location">
    <subcellularLocation>
        <location evidence="1">Cell membrane</location>
        <topology evidence="1">Multi-pass membrane protein</topology>
    </subcellularLocation>
</comment>
<sequence>MNASPVPPEPRFALPVAMRWLLGCDALMLTAWRAGQVALPWWVLQAGGARHLALYAVSAGAMSLLAMPLLAPLGDRFGKRRLVALGLWAMALQAGGLAALCLTGRYSLAGVLLLTAWGMGAFAVITPAALSVTPELLPPAQLTRGLGLQKSAQAIGRVLGPVLAGSVLGVAGVGMALALYLGLMLVAAAMAQQLLRHGGLPPPTAGEAPRAWWQALRSGWQVKWAMPLERYWTLATFVVSLFVQLGMGLLLPLKVQSLGLGGGWLGACEAALAVGALAAALGGSGALVRRWGRPVTSYGALAGQVLALAGLAGLRQGPWLLPVLGLLGASVTTVQLVGQTQRLLAVPPHYRARLTAVNLTVMQAAAALGPALAGWGLQHAGVDVLYAGAALGTLLGLGAYLCIPGYRAFLSLPAEAAQGAYQRRHPGLFR</sequence>
<evidence type="ECO:0000256" key="1">
    <source>
        <dbReference type="ARBA" id="ARBA00004651"/>
    </source>
</evidence>
<evidence type="ECO:0000256" key="3">
    <source>
        <dbReference type="ARBA" id="ARBA00022692"/>
    </source>
</evidence>
<dbReference type="Pfam" id="PF07690">
    <property type="entry name" value="MFS_1"/>
    <property type="match status" value="1"/>
</dbReference>